<comment type="caution">
    <text evidence="1">The sequence shown here is derived from an EMBL/GenBank/DDBJ whole genome shotgun (WGS) entry which is preliminary data.</text>
</comment>
<evidence type="ECO:0000313" key="2">
    <source>
        <dbReference type="Proteomes" id="UP000092993"/>
    </source>
</evidence>
<evidence type="ECO:0000313" key="1">
    <source>
        <dbReference type="EMBL" id="OBZ80076.1"/>
    </source>
</evidence>
<sequence>MSSNEPGEELEECGCSSVLVVDLAIWWSYCFVPHALPISSKFPAIQNVKAIQGSMKRRDVCIHLVPPPTSPPCPVLSFPLVFTEL</sequence>
<dbReference type="AlphaFoldDB" id="A0A1C7MUG9"/>
<name>A0A1C7MUG9_GRIFR</name>
<organism evidence="1 2">
    <name type="scientific">Grifola frondosa</name>
    <name type="common">Maitake</name>
    <name type="synonym">Polyporus frondosus</name>
    <dbReference type="NCBI Taxonomy" id="5627"/>
    <lineage>
        <taxon>Eukaryota</taxon>
        <taxon>Fungi</taxon>
        <taxon>Dikarya</taxon>
        <taxon>Basidiomycota</taxon>
        <taxon>Agaricomycotina</taxon>
        <taxon>Agaricomycetes</taxon>
        <taxon>Polyporales</taxon>
        <taxon>Grifolaceae</taxon>
        <taxon>Grifola</taxon>
    </lineage>
</organism>
<keyword evidence="2" id="KW-1185">Reference proteome</keyword>
<dbReference type="EMBL" id="LUGG01000001">
    <property type="protein sequence ID" value="OBZ80076.1"/>
    <property type="molecule type" value="Genomic_DNA"/>
</dbReference>
<dbReference type="Proteomes" id="UP000092993">
    <property type="component" value="Unassembled WGS sequence"/>
</dbReference>
<dbReference type="OrthoDB" id="9986677at2759"/>
<gene>
    <name evidence="1" type="ORF">A0H81_00393</name>
</gene>
<proteinExistence type="predicted"/>
<reference evidence="1 2" key="1">
    <citation type="submission" date="2016-03" db="EMBL/GenBank/DDBJ databases">
        <title>Whole genome sequencing of Grifola frondosa 9006-11.</title>
        <authorList>
            <person name="Min B."/>
            <person name="Park H."/>
            <person name="Kim J.-G."/>
            <person name="Cho H."/>
            <person name="Oh Y.-L."/>
            <person name="Kong W.-S."/>
            <person name="Choi I.-G."/>
        </authorList>
    </citation>
    <scope>NUCLEOTIDE SEQUENCE [LARGE SCALE GENOMIC DNA]</scope>
    <source>
        <strain evidence="1 2">9006-11</strain>
    </source>
</reference>
<accession>A0A1C7MUG9</accession>
<protein>
    <submittedName>
        <fullName evidence="1">Uncharacterized protein</fullName>
    </submittedName>
</protein>